<sequence>MTYTVCSLGEVVKQPVGFIASELRRAVDPTTSKLTDATRAPSMWFHRAEDRTNINANATLDLSQDITLSSWVKYMCNDLDVNLGPGKTKAVRRPQFTPVENLFYPMPKRPDVGGSGRTVCQTGGPNEVEN</sequence>
<dbReference type="OrthoDB" id="1862401at2759"/>
<dbReference type="RefSeq" id="XP_008729158.1">
    <property type="nucleotide sequence ID" value="XM_008730936.1"/>
</dbReference>
<name>V9D7C2_9EURO</name>
<evidence type="ECO:0000313" key="2">
    <source>
        <dbReference type="EMBL" id="ETI22541.1"/>
    </source>
</evidence>
<dbReference type="Proteomes" id="UP000030678">
    <property type="component" value="Unassembled WGS sequence"/>
</dbReference>
<organism evidence="2 3">
    <name type="scientific">Cladophialophora carrionii CBS 160.54</name>
    <dbReference type="NCBI Taxonomy" id="1279043"/>
    <lineage>
        <taxon>Eukaryota</taxon>
        <taxon>Fungi</taxon>
        <taxon>Dikarya</taxon>
        <taxon>Ascomycota</taxon>
        <taxon>Pezizomycotina</taxon>
        <taxon>Eurotiomycetes</taxon>
        <taxon>Chaetothyriomycetidae</taxon>
        <taxon>Chaetothyriales</taxon>
        <taxon>Herpotrichiellaceae</taxon>
        <taxon>Cladophialophora</taxon>
    </lineage>
</organism>
<evidence type="ECO:0000313" key="3">
    <source>
        <dbReference type="Proteomes" id="UP000030678"/>
    </source>
</evidence>
<gene>
    <name evidence="2" type="ORF">G647_06616</name>
</gene>
<dbReference type="InterPro" id="IPR023213">
    <property type="entry name" value="CAT-like_dom_sf"/>
</dbReference>
<feature type="region of interest" description="Disordered" evidence="1">
    <location>
        <begin position="106"/>
        <end position="130"/>
    </location>
</feature>
<dbReference type="VEuPathDB" id="FungiDB:G647_06616"/>
<dbReference type="GeneID" id="19985109"/>
<reference evidence="2 3" key="1">
    <citation type="submission" date="2013-03" db="EMBL/GenBank/DDBJ databases">
        <title>The Genome Sequence of Cladophialophora carrionii CBS 160.54.</title>
        <authorList>
            <consortium name="The Broad Institute Genomics Platform"/>
            <person name="Cuomo C."/>
            <person name="de Hoog S."/>
            <person name="Gorbushina A."/>
            <person name="Walker B."/>
            <person name="Young S.K."/>
            <person name="Zeng Q."/>
            <person name="Gargeya S."/>
            <person name="Fitzgerald M."/>
            <person name="Haas B."/>
            <person name="Abouelleil A."/>
            <person name="Allen A.W."/>
            <person name="Alvarado L."/>
            <person name="Arachchi H.M."/>
            <person name="Berlin A.M."/>
            <person name="Chapman S.B."/>
            <person name="Gainer-Dewar J."/>
            <person name="Goldberg J."/>
            <person name="Griggs A."/>
            <person name="Gujja S."/>
            <person name="Hansen M."/>
            <person name="Howarth C."/>
            <person name="Imamovic A."/>
            <person name="Ireland A."/>
            <person name="Larimer J."/>
            <person name="McCowan C."/>
            <person name="Murphy C."/>
            <person name="Pearson M."/>
            <person name="Poon T.W."/>
            <person name="Priest M."/>
            <person name="Roberts A."/>
            <person name="Saif S."/>
            <person name="Shea T."/>
            <person name="Sisk P."/>
            <person name="Sykes S."/>
            <person name="Wortman J."/>
            <person name="Nusbaum C."/>
            <person name="Birren B."/>
        </authorList>
    </citation>
    <scope>NUCLEOTIDE SEQUENCE [LARGE SCALE GENOMIC DNA]</scope>
    <source>
        <strain evidence="2 3">CBS 160.54</strain>
    </source>
</reference>
<dbReference type="AlphaFoldDB" id="V9D7C2"/>
<dbReference type="EMBL" id="KB822706">
    <property type="protein sequence ID" value="ETI22541.1"/>
    <property type="molecule type" value="Genomic_DNA"/>
</dbReference>
<proteinExistence type="predicted"/>
<dbReference type="Gene3D" id="3.30.559.10">
    <property type="entry name" value="Chloramphenicol acetyltransferase-like domain"/>
    <property type="match status" value="1"/>
</dbReference>
<dbReference type="HOGENOM" id="CLU_1937931_0_0_1"/>
<accession>V9D7C2</accession>
<protein>
    <submittedName>
        <fullName evidence="2">Uncharacterized protein</fullName>
    </submittedName>
</protein>
<evidence type="ECO:0000256" key="1">
    <source>
        <dbReference type="SAM" id="MobiDB-lite"/>
    </source>
</evidence>